<dbReference type="Pfam" id="PF07539">
    <property type="entry name" value="UTP20_N"/>
    <property type="match status" value="1"/>
</dbReference>
<dbReference type="Pfam" id="PF20416">
    <property type="entry name" value="UTP20"/>
    <property type="match status" value="1"/>
</dbReference>
<dbReference type="InterPro" id="IPR057525">
    <property type="entry name" value="UTP20_C"/>
</dbReference>
<evidence type="ECO:0000313" key="5">
    <source>
        <dbReference type="EMBL" id="CAI5758446.1"/>
    </source>
</evidence>
<evidence type="ECO:0008006" key="7">
    <source>
        <dbReference type="Google" id="ProtNLM"/>
    </source>
</evidence>
<evidence type="ECO:0000259" key="3">
    <source>
        <dbReference type="Pfam" id="PF20416"/>
    </source>
</evidence>
<dbReference type="InterPro" id="IPR052575">
    <property type="entry name" value="SSU_processome_comp_20"/>
</dbReference>
<evidence type="ECO:0000256" key="1">
    <source>
        <dbReference type="SAM" id="MobiDB-lite"/>
    </source>
</evidence>
<feature type="domain" description="U3 small nucleolar RNA-associated protein 20" evidence="3">
    <location>
        <begin position="1562"/>
        <end position="1777"/>
    </location>
</feature>
<feature type="domain" description="U3 small nucleolar RNA-associated protein 20 C-terminal" evidence="4">
    <location>
        <begin position="2148"/>
        <end position="2423"/>
    </location>
</feature>
<dbReference type="PANTHER" id="PTHR17695:SF11">
    <property type="entry name" value="SMALL SUBUNIT PROCESSOME COMPONENT 20 HOMOLOG"/>
    <property type="match status" value="1"/>
</dbReference>
<evidence type="ECO:0000313" key="6">
    <source>
        <dbReference type="Proteomes" id="UP001152885"/>
    </source>
</evidence>
<dbReference type="OrthoDB" id="360653at2759"/>
<gene>
    <name evidence="5" type="ORF">CANVERA_P2958</name>
</gene>
<dbReference type="GO" id="GO:0030686">
    <property type="term" value="C:90S preribosome"/>
    <property type="evidence" value="ECO:0007669"/>
    <property type="project" value="TreeGrafter"/>
</dbReference>
<dbReference type="PANTHER" id="PTHR17695">
    <property type="entry name" value="SMALL SUBUNIT PROCESSOME COMPONENT 20 HOMOLOG"/>
    <property type="match status" value="1"/>
</dbReference>
<dbReference type="InterPro" id="IPR016024">
    <property type="entry name" value="ARM-type_fold"/>
</dbReference>
<protein>
    <recommendedName>
        <fullName evidence="7">U3 small nucleolar RNA-associated protein 20</fullName>
    </recommendedName>
</protein>
<sequence length="2437" mass="281435">MVVKKKTTESSRRHAFTSFKERIDGIKIEPNIKLTKRPFDIEVVTSHLLTTLDHWKEINLSKIFTDFYDQIESNSQSLPQIIYHQSFIFNKLYDSIKQVDIHSMQPLLECLTQFIHDLGPDFLPYYLKTLNLLTNIVVNIDPNDLQNNRNSSNILEWTFNALAFTFKYLSRHIITDLIPTFNELLPLLKLTKKKYLSRFCSEALSFLIKKSNETSLQQVIKFSLYDQVETILENDSYCESLSILYAESMKNTNGTFHTKSNLILTTLLTNILFSLDDDKVKNKLIGILSDILLDLLNHGTNESCNKFYILITDILNDLMKNSNNLTLLTTCQILSTLSFAESGRKINDWSCILNTVNNLISNLKNLQDPSIELLESFVYLLCIVFRNCDIQLLTKNYRNYFEIIMNLNGGNEFLLFAQSSLTIVKAKVTNFGLIKYIQEYINKIDDDQLPKLAYFLRITDYRFEIPNFKLDINENTSYEEIYWKLLISSYNDKIDLDVTLLEKILFNLNSSPLHKELAGTIINILVQKNHTSNLSTFIEDSFEKFQNSANFISSINKFVIKTGDNDNLLPKVINCLYIPNHQVRLNTIELLFTILKDSPYLSQIRIIEQIPLDLSNGRDIILRIRNLALEFQKAVNVSEIDKQLVIHYLFGVLSNKFQPFWNGVFEALPIISSHATNEIIWQVAFKLLNTNEESEHFELDEFSQESDLINWQPKKHKLFNNFTQFDNNYLIPFRNIHNSIMKLCKFDLGETSYDEILKLHILQGLKTIPNAIESHTDELVPILTNQNKESWSIKERNGLLELFTKIKGLKKKTMADDLYSYLLDHLLTSTHSKTQQLALDVLFNFNNSIINKYKDNLKNLLDDTIFSDEVAIFLSSSSSISHEDKSIIMPFIIRILFGRVQGSPKSNSKQGKKFQVISVLPSLTNSDIISFIQLGANKLNYQNYFQGIVPKVSLGLDINELKKINGFINLLIEVYETLGSNYEEALIFTIEPLVYSLVSAQNCIESECNDIVMDKIARSIRTNGMKCLNELFKIVGESFNWKSYYDLIYNNLILPRLDNFANENLQQPSSLLQLITSWISNSNTVTLLYIDDFSIVRALLSILSRSKDAKESVITKILDFSIEALERKDEIDDLWFTLLALVVDSLLQNLAETIKNIYDKEVGSRAIKILLLLISGKYIDDSETKSTLIESLTIALKKNNNQIDLNDKANILISLSSLIDTYDCEFKDIEQFYTTVSKLFRFFPIRNVRETLSSVISSIGAKFEEVGKTDLIVDLNSYTIRGEFDFEKRLNAFKLINEELYNDLSPLQWLPLINNSLFFINDPEELAIRSNATYMLKRFIDCYSNKSEAEAIPYISQLKDLILPNLKIGIRKDNEDIQSEYISLLEYIVNHSKYYTELEDMKILSTDDIQIDNEDQVNNFFQNITNIQLYRRHRAIKKLIDYKSELNESSISHYILPIIEKYVTSENDKYRNLGLEALDTISALLKSVTWNQYKAILKRYVSNLKTQTHLKQKVNLIVSSSIALIQSKNENTMQLPNQDELDNFILFEMSPTLLKILNVRDDDTIVARAPLSEALTNFILCISPYKIDGELPKILTNLSQVMRSRSEELRDAVRKSLGKISILLGPIYFPFILKELKTALSRGSQIHVLSFTMHYLLTCISKILSHGDLNESVNLIIDIVMEDIFGAAGQEKDAEGYTSKMKEVKFKKSFDSTELLVSNISLNQFGELIKPIKLLLKENISYKTQLKLDELLRRISLGLNHNFESNDINILHLCYQIYQMSKEEEKVKEVKEPTEKEKHFLTTLDRKVVKAHVDKSLFKITLQKLSLELLRTAISRHEKLLTVGNLSEFVPILEESIKSDNEQVIIASIKILIIIIRLPFDENDQNVFKSCMRRSLILIKDSPSTNADICQTALKFLSTTIRHNQELNLKESAISYILTRIQPDLNEPNKQGTAFNFLKSIVSQHVMIPEVYELMDNVAKIMIVNHSKEIRDMSRSVYFQFLMEYDQGKGRLEKQFKYLVTNLSYPTEEGRQSIMELIHLIILKSGDVLLSKLATSFFVSLANVLISDMSNKCREMANALISTIFKKLKDVSQLEKFIMMWLKQSSNQLLKRCGLNVYKIYIIVLGMNNEKLNSIAKDSILHIFKAAKNEEDNDIEWELLYSALVLFNTIASIQKEKVFSKAFESFWKCIVDILLYPHSWIRLNSSRLITLLLTHLNDTKFKVSEYEIQTISVKLIHQLRAPSISEELGNQIVKNLVLIGMKWESKNQEWINDDEDGVVIANDYLLDKIGSIIKQENLQSVESKRSCIKLSAMFIQFTNDSRILKVSEMIISALYNFTDSEYSKSVEDDELIKLSTEALDLVNSKIGITEYTSIYSKIKSQVNNRRMERKAKKAQLAVNQPDIAAKRKFKKHERFREKRKHEKDENGYYKPKKKRVF</sequence>
<proteinExistence type="predicted"/>
<accession>A0A9W4TU93</accession>
<feature type="compositionally biased region" description="Basic residues" evidence="1">
    <location>
        <begin position="2409"/>
        <end position="2421"/>
    </location>
</feature>
<evidence type="ECO:0000259" key="4">
    <source>
        <dbReference type="Pfam" id="PF23099"/>
    </source>
</evidence>
<feature type="domain" description="U3 small nucleolar RNA-associated protein 20 N-terminal" evidence="2">
    <location>
        <begin position="790"/>
        <end position="1374"/>
    </location>
</feature>
<comment type="caution">
    <text evidence="5">The sequence shown here is derived from an EMBL/GenBank/DDBJ whole genome shotgun (WGS) entry which is preliminary data.</text>
</comment>
<dbReference type="Gene3D" id="1.25.10.10">
    <property type="entry name" value="Leucine-rich Repeat Variant"/>
    <property type="match status" value="2"/>
</dbReference>
<dbReference type="Pfam" id="PF23099">
    <property type="entry name" value="UTP20_C"/>
    <property type="match status" value="1"/>
</dbReference>
<dbReference type="Proteomes" id="UP001152885">
    <property type="component" value="Unassembled WGS sequence"/>
</dbReference>
<reference evidence="5" key="1">
    <citation type="submission" date="2022-12" db="EMBL/GenBank/DDBJ databases">
        <authorList>
            <person name="Brejova B."/>
        </authorList>
    </citation>
    <scope>NUCLEOTIDE SEQUENCE</scope>
</reference>
<dbReference type="EMBL" id="CANTUO010000003">
    <property type="protein sequence ID" value="CAI5758446.1"/>
    <property type="molecule type" value="Genomic_DNA"/>
</dbReference>
<dbReference type="InterPro" id="IPR011989">
    <property type="entry name" value="ARM-like"/>
</dbReference>
<evidence type="ECO:0000259" key="2">
    <source>
        <dbReference type="Pfam" id="PF07539"/>
    </source>
</evidence>
<feature type="region of interest" description="Disordered" evidence="1">
    <location>
        <begin position="2409"/>
        <end position="2437"/>
    </location>
</feature>
<name>A0A9W4TU93_9ASCO</name>
<dbReference type="InterPro" id="IPR011430">
    <property type="entry name" value="UTP20_N"/>
</dbReference>
<organism evidence="5 6">
    <name type="scientific">Candida verbasci</name>
    <dbReference type="NCBI Taxonomy" id="1227364"/>
    <lineage>
        <taxon>Eukaryota</taxon>
        <taxon>Fungi</taxon>
        <taxon>Dikarya</taxon>
        <taxon>Ascomycota</taxon>
        <taxon>Saccharomycotina</taxon>
        <taxon>Pichiomycetes</taxon>
        <taxon>Debaryomycetaceae</taxon>
        <taxon>Candida/Lodderomyces clade</taxon>
        <taxon>Candida</taxon>
    </lineage>
</organism>
<dbReference type="GO" id="GO:0032040">
    <property type="term" value="C:small-subunit processome"/>
    <property type="evidence" value="ECO:0007669"/>
    <property type="project" value="TreeGrafter"/>
</dbReference>
<dbReference type="SUPFAM" id="SSF48371">
    <property type="entry name" value="ARM repeat"/>
    <property type="match status" value="3"/>
</dbReference>
<dbReference type="InterPro" id="IPR046523">
    <property type="entry name" value="UTP20_dom"/>
</dbReference>
<keyword evidence="6" id="KW-1185">Reference proteome</keyword>